<keyword evidence="3" id="KW-1185">Reference proteome</keyword>
<dbReference type="Pfam" id="PF07875">
    <property type="entry name" value="Coat_F"/>
    <property type="match status" value="1"/>
</dbReference>
<feature type="compositionally biased region" description="Polar residues" evidence="1">
    <location>
        <begin position="1"/>
        <end position="13"/>
    </location>
</feature>
<comment type="caution">
    <text evidence="2">The sequence shown here is derived from an EMBL/GenBank/DDBJ whole genome shotgun (WGS) entry which is preliminary data.</text>
</comment>
<evidence type="ECO:0000256" key="1">
    <source>
        <dbReference type="SAM" id="MobiDB-lite"/>
    </source>
</evidence>
<dbReference type="InterPro" id="IPR012851">
    <property type="entry name" value="Spore_coat_CotF-like"/>
</dbReference>
<proteinExistence type="predicted"/>
<dbReference type="Proteomes" id="UP001596528">
    <property type="component" value="Unassembled WGS sequence"/>
</dbReference>
<gene>
    <name evidence="2" type="ORF">ACFQWB_06930</name>
</gene>
<organism evidence="2 3">
    <name type="scientific">Paenibacillus thermoaerophilus</name>
    <dbReference type="NCBI Taxonomy" id="1215385"/>
    <lineage>
        <taxon>Bacteria</taxon>
        <taxon>Bacillati</taxon>
        <taxon>Bacillota</taxon>
        <taxon>Bacilli</taxon>
        <taxon>Bacillales</taxon>
        <taxon>Paenibacillaceae</taxon>
        <taxon>Paenibacillus</taxon>
    </lineage>
</organism>
<evidence type="ECO:0000313" key="3">
    <source>
        <dbReference type="Proteomes" id="UP001596528"/>
    </source>
</evidence>
<dbReference type="RefSeq" id="WP_138790111.1">
    <property type="nucleotide sequence ID" value="NZ_JBHTGQ010000015.1"/>
</dbReference>
<accession>A0ABW2V513</accession>
<reference evidence="3" key="1">
    <citation type="journal article" date="2019" name="Int. J. Syst. Evol. Microbiol.">
        <title>The Global Catalogue of Microorganisms (GCM) 10K type strain sequencing project: providing services to taxonomists for standard genome sequencing and annotation.</title>
        <authorList>
            <consortium name="The Broad Institute Genomics Platform"/>
            <consortium name="The Broad Institute Genome Sequencing Center for Infectious Disease"/>
            <person name="Wu L."/>
            <person name="Ma J."/>
        </authorList>
    </citation>
    <scope>NUCLEOTIDE SEQUENCE [LARGE SCALE GENOMIC DNA]</scope>
    <source>
        <strain evidence="3">JCM 18657</strain>
    </source>
</reference>
<keyword evidence="2" id="KW-0946">Virion</keyword>
<keyword evidence="2" id="KW-0167">Capsid protein</keyword>
<protein>
    <submittedName>
        <fullName evidence="2">Spore coat protein</fullName>
    </submittedName>
</protein>
<feature type="region of interest" description="Disordered" evidence="1">
    <location>
        <begin position="1"/>
        <end position="37"/>
    </location>
</feature>
<name>A0ABW2V513_9BACL</name>
<feature type="compositionally biased region" description="Low complexity" evidence="1">
    <location>
        <begin position="14"/>
        <end position="28"/>
    </location>
</feature>
<dbReference type="EMBL" id="JBHTGQ010000015">
    <property type="protein sequence ID" value="MFC7749672.1"/>
    <property type="molecule type" value="Genomic_DNA"/>
</dbReference>
<evidence type="ECO:0000313" key="2">
    <source>
        <dbReference type="EMBL" id="MFC7749672.1"/>
    </source>
</evidence>
<sequence length="155" mass="17543">MFSNTNSPHSHQPYSSTSGSATYGTASGVSQQKPSLDTQDCVGNVLNDLKRICGEYATACTECRDPETRHLFQNLLNSTLQSQRQVFDAMQSHGWYKTTSTALRQEIDKQIQHYQQTWQQAQQFMQQTLAFQQPLQSYAPTPQGYAHPPQSMSNY</sequence>